<proteinExistence type="predicted"/>
<gene>
    <name evidence="2" type="ORF">PY091_18555</name>
</gene>
<keyword evidence="1" id="KW-1133">Transmembrane helix</keyword>
<evidence type="ECO:0000313" key="2">
    <source>
        <dbReference type="EMBL" id="MDF0709217.1"/>
    </source>
</evidence>
<dbReference type="RefSeq" id="WP_275650977.1">
    <property type="nucleotide sequence ID" value="NZ_JARFVA010000012.1"/>
</dbReference>
<keyword evidence="1" id="KW-0472">Membrane</keyword>
<reference evidence="2 3" key="1">
    <citation type="submission" date="2023-03" db="EMBL/GenBank/DDBJ databases">
        <title>Muricauda XX sp. nov. and Muricauda XXX sp. nov., two novel species isolated from Okinawa Trough.</title>
        <authorList>
            <person name="Cao W."/>
            <person name="Deng X."/>
        </authorList>
    </citation>
    <scope>NUCLEOTIDE SEQUENCE [LARGE SCALE GENOMIC DNA]</scope>
    <source>
        <strain evidence="2 3">81s02</strain>
    </source>
</reference>
<evidence type="ECO:0000256" key="1">
    <source>
        <dbReference type="SAM" id="Phobius"/>
    </source>
</evidence>
<evidence type="ECO:0000313" key="3">
    <source>
        <dbReference type="Proteomes" id="UP001217083"/>
    </source>
</evidence>
<accession>A0ABT5XTI0</accession>
<protein>
    <submittedName>
        <fullName evidence="2">Uncharacterized protein</fullName>
    </submittedName>
</protein>
<dbReference type="EMBL" id="JARFVA010000012">
    <property type="protein sequence ID" value="MDF0709217.1"/>
    <property type="molecule type" value="Genomic_DNA"/>
</dbReference>
<name>A0ABT5XTI0_9FLAO</name>
<comment type="caution">
    <text evidence="2">The sequence shown here is derived from an EMBL/GenBank/DDBJ whole genome shotgun (WGS) entry which is preliminary data.</text>
</comment>
<feature type="transmembrane region" description="Helical" evidence="1">
    <location>
        <begin position="20"/>
        <end position="40"/>
    </location>
</feature>
<keyword evidence="1" id="KW-0812">Transmembrane</keyword>
<dbReference type="Proteomes" id="UP001217083">
    <property type="component" value="Unassembled WGS sequence"/>
</dbReference>
<sequence length="100" mass="11058">MSPELLLEKWGKEIWNMTRTVFWAAVGTAIAKGTGTVLAIKRGYMFDPYLLDTSSLQPKASPAFIVLGTSIPFCTNNWGQLVAAVIPKSIPVLVYWANKR</sequence>
<organism evidence="2 3">
    <name type="scientific">Flagellimonas okinawensis</name>
    <dbReference type="NCBI Taxonomy" id="3031324"/>
    <lineage>
        <taxon>Bacteria</taxon>
        <taxon>Pseudomonadati</taxon>
        <taxon>Bacteroidota</taxon>
        <taxon>Flavobacteriia</taxon>
        <taxon>Flavobacteriales</taxon>
        <taxon>Flavobacteriaceae</taxon>
        <taxon>Flagellimonas</taxon>
    </lineage>
</organism>
<keyword evidence="3" id="KW-1185">Reference proteome</keyword>